<dbReference type="SUPFAM" id="SSF48350">
    <property type="entry name" value="GTPase activation domain, GAP"/>
    <property type="match status" value="1"/>
</dbReference>
<evidence type="ECO:0000313" key="3">
    <source>
        <dbReference type="EMBL" id="TWW72218.1"/>
    </source>
</evidence>
<dbReference type="Pfam" id="PF00620">
    <property type="entry name" value="RhoGAP"/>
    <property type="match status" value="1"/>
</dbReference>
<proteinExistence type="predicted"/>
<dbReference type="PROSITE" id="PS50238">
    <property type="entry name" value="RHOGAP"/>
    <property type="match status" value="1"/>
</dbReference>
<evidence type="ECO:0000313" key="4">
    <source>
        <dbReference type="Proteomes" id="UP000324091"/>
    </source>
</evidence>
<name>A0A5C6NZH9_9TELE</name>
<dbReference type="PANTHER" id="PTHR15670:SF4">
    <property type="entry name" value="RHO GTPASE-ACTIVATING PROTEIN 11A"/>
    <property type="match status" value="1"/>
</dbReference>
<evidence type="ECO:0000259" key="2">
    <source>
        <dbReference type="PROSITE" id="PS50238"/>
    </source>
</evidence>
<dbReference type="InterPro" id="IPR042869">
    <property type="entry name" value="ARHGAP11A/B"/>
</dbReference>
<feature type="region of interest" description="Disordered" evidence="1">
    <location>
        <begin position="568"/>
        <end position="605"/>
    </location>
</feature>
<dbReference type="PANTHER" id="PTHR15670">
    <property type="entry name" value="RHO GTPASE ACTIVATING PROTEIN 11A"/>
    <property type="match status" value="1"/>
</dbReference>
<feature type="domain" description="Rho-GAP" evidence="2">
    <location>
        <begin position="37"/>
        <end position="227"/>
    </location>
</feature>
<dbReference type="EMBL" id="RHFK02000008">
    <property type="protein sequence ID" value="TWW72218.1"/>
    <property type="molecule type" value="Genomic_DNA"/>
</dbReference>
<dbReference type="SMART" id="SM00324">
    <property type="entry name" value="RhoGAP"/>
    <property type="match status" value="1"/>
</dbReference>
<reference evidence="3 4" key="1">
    <citation type="submission" date="2019-04" db="EMBL/GenBank/DDBJ databases">
        <title>Chromosome genome assembly for Takifugu flavidus.</title>
        <authorList>
            <person name="Xiao S."/>
        </authorList>
    </citation>
    <scope>NUCLEOTIDE SEQUENCE [LARGE SCALE GENOMIC DNA]</scope>
    <source>
        <strain evidence="3">HTHZ2018</strain>
        <tissue evidence="3">Muscle</tissue>
    </source>
</reference>
<gene>
    <name evidence="3" type="ORF">D4764_16G0007150</name>
</gene>
<feature type="region of interest" description="Disordered" evidence="1">
    <location>
        <begin position="920"/>
        <end position="946"/>
    </location>
</feature>
<dbReference type="AlphaFoldDB" id="A0A5C6NZH9"/>
<dbReference type="Gene3D" id="1.10.555.10">
    <property type="entry name" value="Rho GTPase activation protein"/>
    <property type="match status" value="1"/>
</dbReference>
<feature type="region of interest" description="Disordered" evidence="1">
    <location>
        <begin position="368"/>
        <end position="394"/>
    </location>
</feature>
<dbReference type="Proteomes" id="UP000324091">
    <property type="component" value="Chromosome 16"/>
</dbReference>
<protein>
    <submittedName>
        <fullName evidence="3">Rho GTPase-activating protein 11A</fullName>
    </submittedName>
</protein>
<evidence type="ECO:0000256" key="1">
    <source>
        <dbReference type="SAM" id="MobiDB-lite"/>
    </source>
</evidence>
<organism evidence="3 4">
    <name type="scientific">Takifugu flavidus</name>
    <name type="common">sansaifugu</name>
    <dbReference type="NCBI Taxonomy" id="433684"/>
    <lineage>
        <taxon>Eukaryota</taxon>
        <taxon>Metazoa</taxon>
        <taxon>Chordata</taxon>
        <taxon>Craniata</taxon>
        <taxon>Vertebrata</taxon>
        <taxon>Euteleostomi</taxon>
        <taxon>Actinopterygii</taxon>
        <taxon>Neopterygii</taxon>
        <taxon>Teleostei</taxon>
        <taxon>Neoteleostei</taxon>
        <taxon>Acanthomorphata</taxon>
        <taxon>Eupercaria</taxon>
        <taxon>Tetraodontiformes</taxon>
        <taxon>Tetradontoidea</taxon>
        <taxon>Tetraodontidae</taxon>
        <taxon>Takifugu</taxon>
    </lineage>
</organism>
<dbReference type="GO" id="GO:0007165">
    <property type="term" value="P:signal transduction"/>
    <property type="evidence" value="ECO:0007669"/>
    <property type="project" value="InterPro"/>
</dbReference>
<dbReference type="GO" id="GO:0005096">
    <property type="term" value="F:GTPase activator activity"/>
    <property type="evidence" value="ECO:0007669"/>
    <property type="project" value="TreeGrafter"/>
</dbReference>
<dbReference type="InterPro" id="IPR000198">
    <property type="entry name" value="RhoGAP_dom"/>
</dbReference>
<keyword evidence="4" id="KW-1185">Reference proteome</keyword>
<comment type="caution">
    <text evidence="3">The sequence shown here is derived from an EMBL/GenBank/DDBJ whole genome shotgun (WGS) entry which is preliminary data.</text>
</comment>
<accession>A0A5C6NZH9</accession>
<dbReference type="InterPro" id="IPR008936">
    <property type="entry name" value="Rho_GTPase_activation_prot"/>
</dbReference>
<feature type="region of interest" description="Disordered" evidence="1">
    <location>
        <begin position="860"/>
        <end position="881"/>
    </location>
</feature>
<sequence length="946" mass="102622">MKAMEKNVMRLVAVQHLRTAYSIKTKNWNKHKATSCKTTSTSVKVFGVPLESLPFLVDACMRLMAHVNTEGLFRKSGSVVRLKALKAKLDAGEECLSTALPCDIAGLVKQFFRELPEPVLPSELQEAFIKAQQLPSEEERTSATMLLSCVLPDRNLTTLRHFFDFLQNVSKRSAENKMDSSNLAVILAPNLLHFGDGTEKMNASTERRIKLQATVVHRFIENASSFGVLPQFLQGKVPAMMGCESGVLSPNLDELEEPDVISGVKKRNRRSFGDVVSGALNKIKSNRTPTSVPQSDSLVFSSVTPVIATPSSKRKLPLESGHSFGFSNKKRRSVKKNLGMELLPSALFSGTSTPGSAYSASGVLDSSQNILSPAGRSRRPPATSVRRKSRRLSSRNAIARVESGRTGCFSPSVNKKEAPRKSLRLRFSLGKSSKDAESTTSFRCTKEAEFSPSFRHGNAAAKACKYISKSEDNLLTPCGASSAHQTSWGAETPAGTRVFSGESFSDTPMKMCLKSTYTSEPAMVVSKPPAAAALPKTLCCASSADSLESQNLELKVQNSTSPTLIKVKNTEPGCDLGATEPRGSTGANAAKPSDRVINPPPETPEDKVLAADAGTPSFLGQCRYLASDQNITFSQIELGTLTPLHIDSVIFEPDTYRSPPRESERASFWVVPSRTSSMVGEAEKEAEQVTCSRMVEALDIHGLFDVGVHSGLRSTPYKLNKLDGEDGKGPGATSQTGAVASAEHTVNEGHPEVGSEVQNQHVQAAGSPETEKRRVADHIHHFNKLTLHSPRASRLTQIRSPLKFQRTPVRQAVRRINSLMGDSRRCSQTPSRVVKAVSLESGLSPHPQLQSVHTVGLPSSACPLKREPPVPPKKPSTLSRKPKACALGDVTNKIQPKSRTDGSVCDTAVQKPIMDQMEKDMNHYRGSPRNPLNQGRLMSATRPVDL</sequence>